<reference evidence="6 7" key="1">
    <citation type="submission" date="2024-07" db="EMBL/GenBank/DDBJ databases">
        <title>Novosphingobium kalidii RD2P27.</title>
        <authorList>
            <person name="Sun J.-Q."/>
        </authorList>
    </citation>
    <scope>NUCLEOTIDE SEQUENCE [LARGE SCALE GENOMIC DNA]</scope>
    <source>
        <strain evidence="6 7">RD2P27</strain>
    </source>
</reference>
<protein>
    <submittedName>
        <fullName evidence="6">DoxX family protein</fullName>
    </submittedName>
</protein>
<keyword evidence="3 5" id="KW-1133">Transmembrane helix</keyword>
<gene>
    <name evidence="6" type="ORF">ABVV53_16740</name>
</gene>
<dbReference type="InterPro" id="IPR032808">
    <property type="entry name" value="DoxX"/>
</dbReference>
<dbReference type="RefSeq" id="WP_353985670.1">
    <property type="nucleotide sequence ID" value="NZ_JBEWLY010000027.1"/>
</dbReference>
<keyword evidence="4 5" id="KW-0472">Membrane</keyword>
<dbReference type="Proteomes" id="UP001548713">
    <property type="component" value="Unassembled WGS sequence"/>
</dbReference>
<comment type="subcellular location">
    <subcellularLocation>
        <location evidence="1">Membrane</location>
        <topology evidence="1">Multi-pass membrane protein</topology>
    </subcellularLocation>
</comment>
<proteinExistence type="predicted"/>
<name>A0ABV2D5F5_9SPHN</name>
<evidence type="ECO:0000256" key="3">
    <source>
        <dbReference type="ARBA" id="ARBA00022989"/>
    </source>
</evidence>
<sequence>MLARITLAVLYAVAGLAHLLIPGPFLSVTPRWVPSPEAVIAITGLAELAGAAGLIQTNSLQTRRWAGWGLALYALCVWPANLLHMQIDMAKPDGGLGLAYHIPRMLAQPLIIWWALWASGAIGRCRHG</sequence>
<evidence type="ECO:0000256" key="1">
    <source>
        <dbReference type="ARBA" id="ARBA00004141"/>
    </source>
</evidence>
<feature type="transmembrane region" description="Helical" evidence="5">
    <location>
        <begin position="38"/>
        <end position="55"/>
    </location>
</feature>
<evidence type="ECO:0000256" key="2">
    <source>
        <dbReference type="ARBA" id="ARBA00022692"/>
    </source>
</evidence>
<keyword evidence="7" id="KW-1185">Reference proteome</keyword>
<dbReference type="PANTHER" id="PTHR36974:SF1">
    <property type="entry name" value="DOXX FAMILY MEMBRANE PROTEIN"/>
    <property type="match status" value="1"/>
</dbReference>
<feature type="transmembrane region" description="Helical" evidence="5">
    <location>
        <begin position="105"/>
        <end position="123"/>
    </location>
</feature>
<feature type="transmembrane region" description="Helical" evidence="5">
    <location>
        <begin position="7"/>
        <end position="26"/>
    </location>
</feature>
<accession>A0ABV2D5F5</accession>
<comment type="caution">
    <text evidence="6">The sequence shown here is derived from an EMBL/GenBank/DDBJ whole genome shotgun (WGS) entry which is preliminary data.</text>
</comment>
<evidence type="ECO:0000313" key="6">
    <source>
        <dbReference type="EMBL" id="MET1757090.1"/>
    </source>
</evidence>
<feature type="transmembrane region" description="Helical" evidence="5">
    <location>
        <begin position="67"/>
        <end position="85"/>
    </location>
</feature>
<evidence type="ECO:0000256" key="4">
    <source>
        <dbReference type="ARBA" id="ARBA00023136"/>
    </source>
</evidence>
<evidence type="ECO:0000256" key="5">
    <source>
        <dbReference type="SAM" id="Phobius"/>
    </source>
</evidence>
<evidence type="ECO:0000313" key="7">
    <source>
        <dbReference type="Proteomes" id="UP001548713"/>
    </source>
</evidence>
<dbReference type="Pfam" id="PF13564">
    <property type="entry name" value="DoxX_2"/>
    <property type="match status" value="1"/>
</dbReference>
<dbReference type="PANTHER" id="PTHR36974">
    <property type="entry name" value="MEMBRANE PROTEIN-RELATED"/>
    <property type="match status" value="1"/>
</dbReference>
<organism evidence="6 7">
    <name type="scientific">Novosphingobium kalidii</name>
    <dbReference type="NCBI Taxonomy" id="3230299"/>
    <lineage>
        <taxon>Bacteria</taxon>
        <taxon>Pseudomonadati</taxon>
        <taxon>Pseudomonadota</taxon>
        <taxon>Alphaproteobacteria</taxon>
        <taxon>Sphingomonadales</taxon>
        <taxon>Sphingomonadaceae</taxon>
        <taxon>Novosphingobium</taxon>
    </lineage>
</organism>
<dbReference type="EMBL" id="JBEWLY010000027">
    <property type="protein sequence ID" value="MET1757090.1"/>
    <property type="molecule type" value="Genomic_DNA"/>
</dbReference>
<keyword evidence="2 5" id="KW-0812">Transmembrane</keyword>